<sequence length="43" mass="4781">MFGDLSQTLTVKGVQVSNDVVFIEPFNIFIVFVFLVGIYGRIG</sequence>
<dbReference type="Proteomes" id="UP000009097">
    <property type="component" value="Unassembled WGS sequence"/>
</dbReference>
<dbReference type="KEGG" id="fox:FOXG_19164"/>
<evidence type="ECO:0000256" key="1">
    <source>
        <dbReference type="SAM" id="Phobius"/>
    </source>
</evidence>
<accession>A0A0J9UXH5</accession>
<evidence type="ECO:0000313" key="2">
    <source>
        <dbReference type="EMBL" id="KNB03583.1"/>
    </source>
</evidence>
<protein>
    <submittedName>
        <fullName evidence="2">Uncharacterized protein</fullName>
    </submittedName>
</protein>
<dbReference type="RefSeq" id="XP_018241628.1">
    <property type="nucleotide sequence ID" value="XM_018399354.1"/>
</dbReference>
<dbReference type="GeneID" id="28959870"/>
<evidence type="ECO:0000313" key="3">
    <source>
        <dbReference type="Proteomes" id="UP000009097"/>
    </source>
</evidence>
<reference evidence="2" key="2">
    <citation type="journal article" date="2010" name="Nature">
        <title>Comparative genomics reveals mobile pathogenicity chromosomes in Fusarium.</title>
        <authorList>
            <person name="Ma L.J."/>
            <person name="van der Does H.C."/>
            <person name="Borkovich K.A."/>
            <person name="Coleman J.J."/>
            <person name="Daboussi M.J."/>
            <person name="Di Pietro A."/>
            <person name="Dufresne M."/>
            <person name="Freitag M."/>
            <person name="Grabherr M."/>
            <person name="Henrissat B."/>
            <person name="Houterman P.M."/>
            <person name="Kang S."/>
            <person name="Shim W.B."/>
            <person name="Woloshuk C."/>
            <person name="Xie X."/>
            <person name="Xu J.R."/>
            <person name="Antoniw J."/>
            <person name="Baker S.E."/>
            <person name="Bluhm B.H."/>
            <person name="Breakspear A."/>
            <person name="Brown D.W."/>
            <person name="Butchko R.A."/>
            <person name="Chapman S."/>
            <person name="Coulson R."/>
            <person name="Coutinho P.M."/>
            <person name="Danchin E.G."/>
            <person name="Diener A."/>
            <person name="Gale L.R."/>
            <person name="Gardiner D.M."/>
            <person name="Goff S."/>
            <person name="Hammond-Kosack K.E."/>
            <person name="Hilburn K."/>
            <person name="Hua-Van A."/>
            <person name="Jonkers W."/>
            <person name="Kazan K."/>
            <person name="Kodira C.D."/>
            <person name="Koehrsen M."/>
            <person name="Kumar L."/>
            <person name="Lee Y.H."/>
            <person name="Li L."/>
            <person name="Manners J.M."/>
            <person name="Miranda-Saavedra D."/>
            <person name="Mukherjee M."/>
            <person name="Park G."/>
            <person name="Park J."/>
            <person name="Park S.Y."/>
            <person name="Proctor R.H."/>
            <person name="Regev A."/>
            <person name="Ruiz-Roldan M.C."/>
            <person name="Sain D."/>
            <person name="Sakthikumar S."/>
            <person name="Sykes S."/>
            <person name="Schwartz D.C."/>
            <person name="Turgeon B.G."/>
            <person name="Wapinski I."/>
            <person name="Yoder O."/>
            <person name="Young S."/>
            <person name="Zeng Q."/>
            <person name="Zhou S."/>
            <person name="Galagan J."/>
            <person name="Cuomo C.A."/>
            <person name="Kistler H.C."/>
            <person name="Rep M."/>
        </authorList>
    </citation>
    <scope>NUCLEOTIDE SEQUENCE [LARGE SCALE GENOMIC DNA]</scope>
    <source>
        <strain evidence="2">4287</strain>
    </source>
</reference>
<reference evidence="2" key="1">
    <citation type="submission" date="2007-04" db="EMBL/GenBank/DDBJ databases">
        <authorList>
            <consortium name="The Broad Institute Genome Sequencing Platform"/>
            <person name="Birren B."/>
            <person name="Lander E."/>
            <person name="Galagan J."/>
            <person name="Nusbaum C."/>
            <person name="Devon K."/>
            <person name="Ma L.-J."/>
            <person name="Jaffe D."/>
            <person name="Butler J."/>
            <person name="Alvarez P."/>
            <person name="Gnerre S."/>
            <person name="Grabherr M."/>
            <person name="Kleber M."/>
            <person name="Mauceli E."/>
            <person name="Brockman W."/>
            <person name="MacCallum I.A."/>
            <person name="Young S."/>
            <person name="LaButti K."/>
            <person name="DeCaprio D."/>
            <person name="Crawford M."/>
            <person name="Koehrsen M."/>
            <person name="Engels R."/>
            <person name="Montgomery P."/>
            <person name="Pearson M."/>
            <person name="Howarth C."/>
            <person name="Larson L."/>
            <person name="White J."/>
            <person name="O'Leary S."/>
            <person name="Kodira C."/>
            <person name="Zeng Q."/>
            <person name="Yandava C."/>
            <person name="Alvarado L."/>
            <person name="Kistler C."/>
            <person name="Shim W.-B."/>
            <person name="Kang S."/>
            <person name="Woloshuk C."/>
        </authorList>
    </citation>
    <scope>NUCLEOTIDE SEQUENCE</scope>
    <source>
        <strain evidence="2">4287</strain>
    </source>
</reference>
<gene>
    <name evidence="2" type="ORF">FOXG_19164</name>
</gene>
<dbReference type="VEuPathDB" id="FungiDB:FOXG_19164"/>
<keyword evidence="1" id="KW-0472">Membrane</keyword>
<feature type="transmembrane region" description="Helical" evidence="1">
    <location>
        <begin position="20"/>
        <end position="40"/>
    </location>
</feature>
<name>A0A0J9UXH5_FUSO4</name>
<keyword evidence="1" id="KW-1133">Transmembrane helix</keyword>
<keyword evidence="1" id="KW-0812">Transmembrane</keyword>
<proteinExistence type="predicted"/>
<dbReference type="AlphaFoldDB" id="A0A0J9UXH5"/>
<dbReference type="EMBL" id="DS231701">
    <property type="protein sequence ID" value="KNB03583.1"/>
    <property type="molecule type" value="Genomic_DNA"/>
</dbReference>
<organism evidence="2 3">
    <name type="scientific">Fusarium oxysporum f. sp. lycopersici (strain 4287 / CBS 123668 / FGSC 9935 / NRRL 34936)</name>
    <name type="common">Fusarium vascular wilt of tomato</name>
    <dbReference type="NCBI Taxonomy" id="426428"/>
    <lineage>
        <taxon>Eukaryota</taxon>
        <taxon>Fungi</taxon>
        <taxon>Dikarya</taxon>
        <taxon>Ascomycota</taxon>
        <taxon>Pezizomycotina</taxon>
        <taxon>Sordariomycetes</taxon>
        <taxon>Hypocreomycetidae</taxon>
        <taxon>Hypocreales</taxon>
        <taxon>Nectriaceae</taxon>
        <taxon>Fusarium</taxon>
        <taxon>Fusarium oxysporum species complex</taxon>
    </lineage>
</organism>